<dbReference type="InterPro" id="IPR003313">
    <property type="entry name" value="AraC-bd"/>
</dbReference>
<dbReference type="Pfam" id="PF02311">
    <property type="entry name" value="AraC_binding"/>
    <property type="match status" value="1"/>
</dbReference>
<proteinExistence type="predicted"/>
<gene>
    <name evidence="5" type="ORF">FFV09_20395</name>
</gene>
<dbReference type="SUPFAM" id="SSF51182">
    <property type="entry name" value="RmlC-like cupins"/>
    <property type="match status" value="1"/>
</dbReference>
<dbReference type="InterPro" id="IPR009057">
    <property type="entry name" value="Homeodomain-like_sf"/>
</dbReference>
<dbReference type="RefSeq" id="WP_141449541.1">
    <property type="nucleotide sequence ID" value="NZ_CP041217.1"/>
</dbReference>
<keyword evidence="2" id="KW-0238">DNA-binding</keyword>
<evidence type="ECO:0000256" key="1">
    <source>
        <dbReference type="ARBA" id="ARBA00023015"/>
    </source>
</evidence>
<reference evidence="5 6" key="1">
    <citation type="submission" date="2019-06" db="EMBL/GenBank/DDBJ databases">
        <title>Saccharibacillus brassicae sp. nov., an endophytic bacterium isolated from Chinese cabbage seeds (Brassica pekinensis).</title>
        <authorList>
            <person name="Jiang L."/>
            <person name="Lee J."/>
            <person name="Kim S.W."/>
        </authorList>
    </citation>
    <scope>NUCLEOTIDE SEQUENCE [LARGE SCALE GENOMIC DNA]</scope>
    <source>
        <strain evidence="6">KCTC 43072 / ATSA2</strain>
    </source>
</reference>
<organism evidence="5 6">
    <name type="scientific">Saccharibacillus brassicae</name>
    <dbReference type="NCBI Taxonomy" id="2583377"/>
    <lineage>
        <taxon>Bacteria</taxon>
        <taxon>Bacillati</taxon>
        <taxon>Bacillota</taxon>
        <taxon>Bacilli</taxon>
        <taxon>Bacillales</taxon>
        <taxon>Paenibacillaceae</taxon>
        <taxon>Saccharibacillus</taxon>
    </lineage>
</organism>
<dbReference type="InterPro" id="IPR011051">
    <property type="entry name" value="RmlC_Cupin_sf"/>
</dbReference>
<accession>A0A4Y6V0U6</accession>
<evidence type="ECO:0000256" key="3">
    <source>
        <dbReference type="ARBA" id="ARBA00023163"/>
    </source>
</evidence>
<evidence type="ECO:0000256" key="2">
    <source>
        <dbReference type="ARBA" id="ARBA00023125"/>
    </source>
</evidence>
<dbReference type="GO" id="GO:0043565">
    <property type="term" value="F:sequence-specific DNA binding"/>
    <property type="evidence" value="ECO:0007669"/>
    <property type="project" value="InterPro"/>
</dbReference>
<dbReference type="InterPro" id="IPR020449">
    <property type="entry name" value="Tscrpt_reg_AraC-type_HTH"/>
</dbReference>
<dbReference type="KEGG" id="saca:FFV09_20395"/>
<evidence type="ECO:0000259" key="4">
    <source>
        <dbReference type="PROSITE" id="PS01124"/>
    </source>
</evidence>
<evidence type="ECO:0000313" key="5">
    <source>
        <dbReference type="EMBL" id="QDH23004.1"/>
    </source>
</evidence>
<dbReference type="SUPFAM" id="SSF46689">
    <property type="entry name" value="Homeodomain-like"/>
    <property type="match status" value="2"/>
</dbReference>
<dbReference type="SMART" id="SM00342">
    <property type="entry name" value="HTH_ARAC"/>
    <property type="match status" value="1"/>
</dbReference>
<dbReference type="AlphaFoldDB" id="A0A4Y6V0U6"/>
<dbReference type="PANTHER" id="PTHR43280:SF28">
    <property type="entry name" value="HTH-TYPE TRANSCRIPTIONAL ACTIVATOR RHAS"/>
    <property type="match status" value="1"/>
</dbReference>
<dbReference type="EMBL" id="CP041217">
    <property type="protein sequence ID" value="QDH23004.1"/>
    <property type="molecule type" value="Genomic_DNA"/>
</dbReference>
<keyword evidence="1" id="KW-0805">Transcription regulation</keyword>
<dbReference type="InterPro" id="IPR018062">
    <property type="entry name" value="HTH_AraC-typ_CS"/>
</dbReference>
<dbReference type="PROSITE" id="PS00041">
    <property type="entry name" value="HTH_ARAC_FAMILY_1"/>
    <property type="match status" value="1"/>
</dbReference>
<name>A0A4Y6V0U6_SACBS</name>
<dbReference type="InterPro" id="IPR014710">
    <property type="entry name" value="RmlC-like_jellyroll"/>
</dbReference>
<dbReference type="Gene3D" id="1.10.10.60">
    <property type="entry name" value="Homeodomain-like"/>
    <property type="match status" value="2"/>
</dbReference>
<feature type="domain" description="HTH araC/xylS-type" evidence="4">
    <location>
        <begin position="192"/>
        <end position="290"/>
    </location>
</feature>
<dbReference type="OrthoDB" id="2559672at2"/>
<dbReference type="GO" id="GO:0003700">
    <property type="term" value="F:DNA-binding transcription factor activity"/>
    <property type="evidence" value="ECO:0007669"/>
    <property type="project" value="InterPro"/>
</dbReference>
<sequence length="296" mass="33698">MYGGLELFSDLSERLKYNVPDFPICVYRGSLRFFDTNAFAYHWHTDLEFVRILEGSMDYVVNGREIHLGRGDGIFVNSKRLHRGSSTGSEHCVYIVVTVHPMLLGENTFAGKVYLDQKFGHTAEDFLFLSPDVPWQQNVLNLLGGMHESMLGAPDNLLHLLAQAVSLCACMADRIRENSVEPVEADQLAIIHRMTDYIHQCYESKLTIDEIAAAGSVCRSRCCELFKRHVHLTPNHYLTRYRIRKSCEMLKETSRPVSEISLACGFQTSSYFSHVFRKQIGQTPQDYRKQAPALPA</sequence>
<keyword evidence="3" id="KW-0804">Transcription</keyword>
<dbReference type="Proteomes" id="UP000316968">
    <property type="component" value="Chromosome"/>
</dbReference>
<dbReference type="InterPro" id="IPR018060">
    <property type="entry name" value="HTH_AraC"/>
</dbReference>
<dbReference type="PRINTS" id="PR00032">
    <property type="entry name" value="HTHARAC"/>
</dbReference>
<dbReference type="CDD" id="cd02209">
    <property type="entry name" value="cupin_XRE_C"/>
    <property type="match status" value="1"/>
</dbReference>
<dbReference type="PROSITE" id="PS01124">
    <property type="entry name" value="HTH_ARAC_FAMILY_2"/>
    <property type="match status" value="1"/>
</dbReference>
<evidence type="ECO:0000313" key="6">
    <source>
        <dbReference type="Proteomes" id="UP000316968"/>
    </source>
</evidence>
<keyword evidence="6" id="KW-1185">Reference proteome</keyword>
<dbReference type="PANTHER" id="PTHR43280">
    <property type="entry name" value="ARAC-FAMILY TRANSCRIPTIONAL REGULATOR"/>
    <property type="match status" value="1"/>
</dbReference>
<dbReference type="Gene3D" id="2.60.120.10">
    <property type="entry name" value="Jelly Rolls"/>
    <property type="match status" value="1"/>
</dbReference>
<protein>
    <submittedName>
        <fullName evidence="5">Helix-turn-helix domain-containing protein</fullName>
    </submittedName>
</protein>
<dbReference type="Pfam" id="PF12833">
    <property type="entry name" value="HTH_18"/>
    <property type="match status" value="1"/>
</dbReference>